<keyword evidence="1" id="KW-0732">Signal</keyword>
<comment type="caution">
    <text evidence="3">The sequence shown here is derived from an EMBL/GenBank/DDBJ whole genome shotgun (WGS) entry which is preliminary data.</text>
</comment>
<dbReference type="Pfam" id="PF01497">
    <property type="entry name" value="Peripla_BP_2"/>
    <property type="match status" value="1"/>
</dbReference>
<dbReference type="RefSeq" id="WP_379048572.1">
    <property type="nucleotide sequence ID" value="NZ_JBHULZ010000041.1"/>
</dbReference>
<keyword evidence="3" id="KW-0675">Receptor</keyword>
<name>A0ABW5SG44_9FLAO</name>
<protein>
    <submittedName>
        <fullName evidence="3">Helical backbone metal receptor</fullName>
    </submittedName>
</protein>
<reference evidence="4" key="1">
    <citation type="journal article" date="2019" name="Int. J. Syst. Evol. Microbiol.">
        <title>The Global Catalogue of Microorganisms (GCM) 10K type strain sequencing project: providing services to taxonomists for standard genome sequencing and annotation.</title>
        <authorList>
            <consortium name="The Broad Institute Genomics Platform"/>
            <consortium name="The Broad Institute Genome Sequencing Center for Infectious Disease"/>
            <person name="Wu L."/>
            <person name="Ma J."/>
        </authorList>
    </citation>
    <scope>NUCLEOTIDE SEQUENCE [LARGE SCALE GENOMIC DNA]</scope>
    <source>
        <strain evidence="4">KCTC 42255</strain>
    </source>
</reference>
<evidence type="ECO:0000259" key="2">
    <source>
        <dbReference type="PROSITE" id="PS50983"/>
    </source>
</evidence>
<organism evidence="3 4">
    <name type="scientific">Mesonia sediminis</name>
    <dbReference type="NCBI Taxonomy" id="1703946"/>
    <lineage>
        <taxon>Bacteria</taxon>
        <taxon>Pseudomonadati</taxon>
        <taxon>Bacteroidota</taxon>
        <taxon>Flavobacteriia</taxon>
        <taxon>Flavobacteriales</taxon>
        <taxon>Flavobacteriaceae</taxon>
        <taxon>Mesonia</taxon>
    </lineage>
</organism>
<keyword evidence="4" id="KW-1185">Reference proteome</keyword>
<dbReference type="NCBIfam" id="NF038402">
    <property type="entry name" value="TroA_like"/>
    <property type="match status" value="1"/>
</dbReference>
<dbReference type="EMBL" id="JBHULZ010000041">
    <property type="protein sequence ID" value="MFD2698712.1"/>
    <property type="molecule type" value="Genomic_DNA"/>
</dbReference>
<dbReference type="InterPro" id="IPR002491">
    <property type="entry name" value="ABC_transptr_periplasmic_BD"/>
</dbReference>
<accession>A0ABW5SG44</accession>
<dbReference type="InterPro" id="IPR054828">
    <property type="entry name" value="Vit_B12_bind_prot"/>
</dbReference>
<dbReference type="PANTHER" id="PTHR30535">
    <property type="entry name" value="VITAMIN B12-BINDING PROTEIN"/>
    <property type="match status" value="1"/>
</dbReference>
<dbReference type="InterPro" id="IPR050902">
    <property type="entry name" value="ABC_Transporter_SBP"/>
</dbReference>
<dbReference type="Gene3D" id="3.40.50.1980">
    <property type="entry name" value="Nitrogenase molybdenum iron protein domain"/>
    <property type="match status" value="2"/>
</dbReference>
<feature type="domain" description="Fe/B12 periplasmic-binding" evidence="2">
    <location>
        <begin position="19"/>
        <end position="265"/>
    </location>
</feature>
<dbReference type="PROSITE" id="PS50983">
    <property type="entry name" value="FE_B12_PBP"/>
    <property type="match status" value="1"/>
</dbReference>
<gene>
    <name evidence="3" type="ORF">ACFSQ0_11975</name>
</gene>
<evidence type="ECO:0000313" key="4">
    <source>
        <dbReference type="Proteomes" id="UP001597357"/>
    </source>
</evidence>
<dbReference type="Proteomes" id="UP001597357">
    <property type="component" value="Unassembled WGS sequence"/>
</dbReference>
<sequence length="265" mass="30731">MQVFDQLNRRLCLDKAPQRIISLVPSQTELLFDLGLADKLVGVTKFCVHPKKIRKQSNVVGGTKQVHLDKIASLNPDIILCNKEENTPEMVDELQKIAPVHVSDVNTLPEAFQLMRQYGVIFNCDLAIEEMLAAINQKQQQLQQQINKAPLKKVAYFIWKDPWMVAANQTFIHHILHLAGYQNAYTHQSRYPVIDWNKFPQVDFIFFSSEPFPFKEKHIQEIPENLQDKVVLVNGEFFSWYGSRLLKAMSYFINLHKEINRINPS</sequence>
<evidence type="ECO:0000313" key="3">
    <source>
        <dbReference type="EMBL" id="MFD2698712.1"/>
    </source>
</evidence>
<proteinExistence type="predicted"/>
<dbReference type="PANTHER" id="PTHR30535:SF35">
    <property type="entry name" value="PERIPLASMIC BINDING PROTEIN"/>
    <property type="match status" value="1"/>
</dbReference>
<evidence type="ECO:0000256" key="1">
    <source>
        <dbReference type="ARBA" id="ARBA00022729"/>
    </source>
</evidence>
<dbReference type="SUPFAM" id="SSF53807">
    <property type="entry name" value="Helical backbone' metal receptor"/>
    <property type="match status" value="1"/>
</dbReference>